<evidence type="ECO:0000256" key="1">
    <source>
        <dbReference type="ARBA" id="ARBA00022475"/>
    </source>
</evidence>
<dbReference type="NCBIfam" id="NF002099">
    <property type="entry name" value="PRK00944.1"/>
    <property type="match status" value="1"/>
</dbReference>
<evidence type="ECO:0000313" key="6">
    <source>
        <dbReference type="EMBL" id="NDV86490.1"/>
    </source>
</evidence>
<gene>
    <name evidence="6" type="ORF">GTW51_07230</name>
</gene>
<dbReference type="Pfam" id="PF10755">
    <property type="entry name" value="DUF2585"/>
    <property type="match status" value="1"/>
</dbReference>
<dbReference type="InterPro" id="IPR019691">
    <property type="entry name" value="DUF2585"/>
</dbReference>
<feature type="transmembrane region" description="Helical" evidence="5">
    <location>
        <begin position="121"/>
        <end position="142"/>
    </location>
</feature>
<keyword evidence="1 5" id="KW-1003">Cell membrane</keyword>
<dbReference type="HAMAP" id="MF_01514">
    <property type="entry name" value="UPF0314"/>
    <property type="match status" value="1"/>
</dbReference>
<organism evidence="6 7">
    <name type="scientific">Aurantimonas aggregata</name>
    <dbReference type="NCBI Taxonomy" id="2047720"/>
    <lineage>
        <taxon>Bacteria</taxon>
        <taxon>Pseudomonadati</taxon>
        <taxon>Pseudomonadota</taxon>
        <taxon>Alphaproteobacteria</taxon>
        <taxon>Hyphomicrobiales</taxon>
        <taxon>Aurantimonadaceae</taxon>
        <taxon>Aurantimonas</taxon>
    </lineage>
</organism>
<evidence type="ECO:0000256" key="2">
    <source>
        <dbReference type="ARBA" id="ARBA00022692"/>
    </source>
</evidence>
<dbReference type="GO" id="GO:0005886">
    <property type="term" value="C:plasma membrane"/>
    <property type="evidence" value="ECO:0007669"/>
    <property type="project" value="UniProtKB-SubCell"/>
</dbReference>
<evidence type="ECO:0000256" key="3">
    <source>
        <dbReference type="ARBA" id="ARBA00022989"/>
    </source>
</evidence>
<keyword evidence="2 5" id="KW-0812">Transmembrane</keyword>
<evidence type="ECO:0000256" key="5">
    <source>
        <dbReference type="HAMAP-Rule" id="MF_01514"/>
    </source>
</evidence>
<evidence type="ECO:0000313" key="7">
    <source>
        <dbReference type="Proteomes" id="UP000476332"/>
    </source>
</evidence>
<feature type="transmembrane region" description="Helical" evidence="5">
    <location>
        <begin position="60"/>
        <end position="80"/>
    </location>
</feature>
<keyword evidence="7" id="KW-1185">Reference proteome</keyword>
<dbReference type="AlphaFoldDB" id="A0A6L9MFY1"/>
<evidence type="ECO:0000256" key="4">
    <source>
        <dbReference type="ARBA" id="ARBA00023136"/>
    </source>
</evidence>
<feature type="transmembrane region" description="Helical" evidence="5">
    <location>
        <begin position="148"/>
        <end position="166"/>
    </location>
</feature>
<keyword evidence="3 5" id="KW-1133">Transmembrane helix</keyword>
<sequence length="191" mass="21332">MNRAGNRIGWRHALAATAIVAATAAVLLWMGRLPICECGTVKLWHGAVVSSENSQHLSDWYSPSHLIHGFLFYLATWLLLPRLSLGGRLIPALLLECAWEIAENTDAVIQRYREATIALDYFGDSVVNSVADIGFMVLGFWLASRLPVWLTVAIAVVFELFTLWWIRDNLTLNVLMLVWPVDAVRTWQGGG</sequence>
<name>A0A6L9MFY1_9HYPH</name>
<feature type="transmembrane region" description="Helical" evidence="5">
    <location>
        <begin position="12"/>
        <end position="31"/>
    </location>
</feature>
<proteinExistence type="inferred from homology"/>
<protein>
    <recommendedName>
        <fullName evidence="5">UPF0314 protein GTW51_07230</fullName>
    </recommendedName>
</protein>
<comment type="similarity">
    <text evidence="5">Belongs to the UPF0314 family.</text>
</comment>
<reference evidence="6 7" key="1">
    <citation type="submission" date="2020-01" db="EMBL/GenBank/DDBJ databases">
        <title>Genomes of bacteria type strains.</title>
        <authorList>
            <person name="Chen J."/>
            <person name="Zhu S."/>
            <person name="Chen J."/>
        </authorList>
    </citation>
    <scope>NUCLEOTIDE SEQUENCE [LARGE SCALE GENOMIC DNA]</scope>
    <source>
        <strain evidence="6 7">KCTC 52919</strain>
    </source>
</reference>
<comment type="caution">
    <text evidence="6">The sequence shown here is derived from an EMBL/GenBank/DDBJ whole genome shotgun (WGS) entry which is preliminary data.</text>
</comment>
<dbReference type="EMBL" id="JAAAMJ010000003">
    <property type="protein sequence ID" value="NDV86490.1"/>
    <property type="molecule type" value="Genomic_DNA"/>
</dbReference>
<dbReference type="Proteomes" id="UP000476332">
    <property type="component" value="Unassembled WGS sequence"/>
</dbReference>
<dbReference type="RefSeq" id="WP_163043223.1">
    <property type="nucleotide sequence ID" value="NZ_JAAAMJ010000003.1"/>
</dbReference>
<accession>A0A6L9MFY1</accession>
<comment type="subcellular location">
    <subcellularLocation>
        <location evidence="5">Cell membrane</location>
        <topology evidence="5">Multi-pass membrane protein</topology>
    </subcellularLocation>
</comment>
<keyword evidence="4 5" id="KW-0472">Membrane</keyword>